<dbReference type="EMBL" id="BNAO01000008">
    <property type="protein sequence ID" value="GHG75067.1"/>
    <property type="molecule type" value="Genomic_DNA"/>
</dbReference>
<dbReference type="Proteomes" id="UP000659697">
    <property type="component" value="Unassembled WGS sequence"/>
</dbReference>
<proteinExistence type="predicted"/>
<dbReference type="InterPro" id="IPR000073">
    <property type="entry name" value="AB_hydrolase_1"/>
</dbReference>
<evidence type="ECO:0000259" key="1">
    <source>
        <dbReference type="Pfam" id="PF12697"/>
    </source>
</evidence>
<reference evidence="3" key="1">
    <citation type="journal article" date="2019" name="Int. J. Syst. Evol. Microbiol.">
        <title>The Global Catalogue of Microorganisms (GCM) 10K type strain sequencing project: providing services to taxonomists for standard genome sequencing and annotation.</title>
        <authorList>
            <consortium name="The Broad Institute Genomics Platform"/>
            <consortium name="The Broad Institute Genome Sequencing Center for Infectious Disease"/>
            <person name="Wu L."/>
            <person name="Ma J."/>
        </authorList>
    </citation>
    <scope>NUCLEOTIDE SEQUENCE [LARGE SCALE GENOMIC DNA]</scope>
    <source>
        <strain evidence="3">CGMCC 1.7003</strain>
    </source>
</reference>
<dbReference type="InterPro" id="IPR029058">
    <property type="entry name" value="AB_hydrolase_fold"/>
</dbReference>
<dbReference type="PANTHER" id="PTHR43265">
    <property type="entry name" value="ESTERASE ESTD"/>
    <property type="match status" value="1"/>
</dbReference>
<evidence type="ECO:0000313" key="3">
    <source>
        <dbReference type="Proteomes" id="UP000659697"/>
    </source>
</evidence>
<organism evidence="2 3">
    <name type="scientific">Alishewanella longhuensis</name>
    <dbReference type="NCBI Taxonomy" id="1091037"/>
    <lineage>
        <taxon>Bacteria</taxon>
        <taxon>Pseudomonadati</taxon>
        <taxon>Pseudomonadota</taxon>
        <taxon>Gammaproteobacteria</taxon>
        <taxon>Alteromonadales</taxon>
        <taxon>Alteromonadaceae</taxon>
        <taxon>Alishewanella</taxon>
    </lineage>
</organism>
<dbReference type="Gene3D" id="3.40.50.1820">
    <property type="entry name" value="alpha/beta hydrolase"/>
    <property type="match status" value="1"/>
</dbReference>
<protein>
    <recommendedName>
        <fullName evidence="1">AB hydrolase-1 domain-containing protein</fullName>
    </recommendedName>
</protein>
<dbReference type="PANTHER" id="PTHR43265:SF1">
    <property type="entry name" value="ESTERASE ESTD"/>
    <property type="match status" value="1"/>
</dbReference>
<keyword evidence="3" id="KW-1185">Reference proteome</keyword>
<dbReference type="InterPro" id="IPR053145">
    <property type="entry name" value="AB_hydrolase_Est10"/>
</dbReference>
<accession>A0ABQ3L264</accession>
<dbReference type="Pfam" id="PF12697">
    <property type="entry name" value="Abhydrolase_6"/>
    <property type="match status" value="1"/>
</dbReference>
<comment type="caution">
    <text evidence="2">The sequence shown here is derived from an EMBL/GenBank/DDBJ whole genome shotgun (WGS) entry which is preliminary data.</text>
</comment>
<gene>
    <name evidence="2" type="ORF">GCM10010919_29030</name>
</gene>
<evidence type="ECO:0000313" key="2">
    <source>
        <dbReference type="EMBL" id="GHG75067.1"/>
    </source>
</evidence>
<feature type="domain" description="AB hydrolase-1" evidence="1">
    <location>
        <begin position="20"/>
        <end position="219"/>
    </location>
</feature>
<sequence length="290" mass="32346">MLVVSGSRDGILTAESPLHRSLLAQGIAVLTLGKKGVSPSTGNWENETFYNRASNVVAALDWLNTRNDVNGQEVVIYAHSQGAYVTPLMADDPRVQALVLAAAPAEIVRQQIYTDKVESDTRKGKSAIRATTAAKRQQRFLDMLTHVCPVYKVHYLCHIYNFDPKPALEKLTKPVLVLYAGNDPMVPHHKNLPLMQAFLKHNNKAQFTVIPGGNHMFWHSTTGLPEEYISLRGPVATFPFADPNNLEHERLANLFANRVKQSPGYQEAVEDFVKRIFENQLSKMAESNSL</sequence>
<name>A0ABQ3L264_9ALTE</name>
<dbReference type="SUPFAM" id="SSF53474">
    <property type="entry name" value="alpha/beta-Hydrolases"/>
    <property type="match status" value="1"/>
</dbReference>